<evidence type="ECO:0000256" key="3">
    <source>
        <dbReference type="PROSITE-ProRule" id="PRU00023"/>
    </source>
</evidence>
<dbReference type="Gene3D" id="1.25.40.20">
    <property type="entry name" value="Ankyrin repeat-containing domain"/>
    <property type="match status" value="2"/>
</dbReference>
<dbReference type="Pfam" id="PF12796">
    <property type="entry name" value="Ank_2"/>
    <property type="match status" value="1"/>
</dbReference>
<dbReference type="SMART" id="SM00248">
    <property type="entry name" value="ANK"/>
    <property type="match status" value="2"/>
</dbReference>
<feature type="non-terminal residue" evidence="4">
    <location>
        <position position="70"/>
    </location>
</feature>
<dbReference type="PANTHER" id="PTHR24171:SF10">
    <property type="entry name" value="ANKYRIN REPEAT DOMAIN-CONTAINING PROTEIN 29-LIKE"/>
    <property type="match status" value="1"/>
</dbReference>
<keyword evidence="2 3" id="KW-0040">ANK repeat</keyword>
<organism evidence="4 5">
    <name type="scientific">Lentithecium fluviatile CBS 122367</name>
    <dbReference type="NCBI Taxonomy" id="1168545"/>
    <lineage>
        <taxon>Eukaryota</taxon>
        <taxon>Fungi</taxon>
        <taxon>Dikarya</taxon>
        <taxon>Ascomycota</taxon>
        <taxon>Pezizomycotina</taxon>
        <taxon>Dothideomycetes</taxon>
        <taxon>Pleosporomycetidae</taxon>
        <taxon>Pleosporales</taxon>
        <taxon>Massarineae</taxon>
        <taxon>Lentitheciaceae</taxon>
        <taxon>Lentithecium</taxon>
    </lineage>
</organism>
<evidence type="ECO:0000313" key="4">
    <source>
        <dbReference type="EMBL" id="KAF2680621.1"/>
    </source>
</evidence>
<dbReference type="PROSITE" id="PS50297">
    <property type="entry name" value="ANK_REP_REGION"/>
    <property type="match status" value="2"/>
</dbReference>
<dbReference type="AlphaFoldDB" id="A0A6G1IRP5"/>
<proteinExistence type="predicted"/>
<dbReference type="EMBL" id="MU005595">
    <property type="protein sequence ID" value="KAF2680621.1"/>
    <property type="molecule type" value="Genomic_DNA"/>
</dbReference>
<sequence length="70" mass="7122">TPLHFAAGRNMSDAVKILLAAGADPSAKDHHGNTPLHLAAVSGSASVLTVLVTAGVDVNSETRFGWTAID</sequence>
<gene>
    <name evidence="4" type="ORF">K458DRAFT_247958</name>
</gene>
<keyword evidence="1" id="KW-0677">Repeat</keyword>
<protein>
    <submittedName>
        <fullName evidence="4">Ankyrin</fullName>
    </submittedName>
</protein>
<dbReference type="InterPro" id="IPR002110">
    <property type="entry name" value="Ankyrin_rpt"/>
</dbReference>
<feature type="non-terminal residue" evidence="4">
    <location>
        <position position="1"/>
    </location>
</feature>
<keyword evidence="5" id="KW-1185">Reference proteome</keyword>
<dbReference type="PROSITE" id="PS50088">
    <property type="entry name" value="ANK_REPEAT"/>
    <property type="match status" value="2"/>
</dbReference>
<feature type="repeat" description="ANK" evidence="3">
    <location>
        <begin position="1"/>
        <end position="30"/>
    </location>
</feature>
<dbReference type="OrthoDB" id="1577640at2759"/>
<name>A0A6G1IRP5_9PLEO</name>
<dbReference type="SUPFAM" id="SSF48403">
    <property type="entry name" value="Ankyrin repeat"/>
    <property type="match status" value="1"/>
</dbReference>
<accession>A0A6G1IRP5</accession>
<evidence type="ECO:0000256" key="1">
    <source>
        <dbReference type="ARBA" id="ARBA00022737"/>
    </source>
</evidence>
<reference evidence="4" key="1">
    <citation type="journal article" date="2020" name="Stud. Mycol.">
        <title>101 Dothideomycetes genomes: a test case for predicting lifestyles and emergence of pathogens.</title>
        <authorList>
            <person name="Haridas S."/>
            <person name="Albert R."/>
            <person name="Binder M."/>
            <person name="Bloem J."/>
            <person name="Labutti K."/>
            <person name="Salamov A."/>
            <person name="Andreopoulos B."/>
            <person name="Baker S."/>
            <person name="Barry K."/>
            <person name="Bills G."/>
            <person name="Bluhm B."/>
            <person name="Cannon C."/>
            <person name="Castanera R."/>
            <person name="Culley D."/>
            <person name="Daum C."/>
            <person name="Ezra D."/>
            <person name="Gonzalez J."/>
            <person name="Henrissat B."/>
            <person name="Kuo A."/>
            <person name="Liang C."/>
            <person name="Lipzen A."/>
            <person name="Lutzoni F."/>
            <person name="Magnuson J."/>
            <person name="Mondo S."/>
            <person name="Nolan M."/>
            <person name="Ohm R."/>
            <person name="Pangilinan J."/>
            <person name="Park H.-J."/>
            <person name="Ramirez L."/>
            <person name="Alfaro M."/>
            <person name="Sun H."/>
            <person name="Tritt A."/>
            <person name="Yoshinaga Y."/>
            <person name="Zwiers L.-H."/>
            <person name="Turgeon B."/>
            <person name="Goodwin S."/>
            <person name="Spatafora J."/>
            <person name="Crous P."/>
            <person name="Grigoriev I."/>
        </authorList>
    </citation>
    <scope>NUCLEOTIDE SEQUENCE</scope>
    <source>
        <strain evidence="4">CBS 122367</strain>
    </source>
</reference>
<dbReference type="InterPro" id="IPR036770">
    <property type="entry name" value="Ankyrin_rpt-contain_sf"/>
</dbReference>
<evidence type="ECO:0000256" key="2">
    <source>
        <dbReference type="ARBA" id="ARBA00023043"/>
    </source>
</evidence>
<feature type="repeat" description="ANK" evidence="3">
    <location>
        <begin position="31"/>
        <end position="63"/>
    </location>
</feature>
<dbReference type="PANTHER" id="PTHR24171">
    <property type="entry name" value="ANKYRIN REPEAT DOMAIN-CONTAINING PROTEIN 39-RELATED"/>
    <property type="match status" value="1"/>
</dbReference>
<dbReference type="Proteomes" id="UP000799291">
    <property type="component" value="Unassembled WGS sequence"/>
</dbReference>
<evidence type="ECO:0000313" key="5">
    <source>
        <dbReference type="Proteomes" id="UP000799291"/>
    </source>
</evidence>